<gene>
    <name evidence="2" type="ORF">H1S06_05630</name>
</gene>
<dbReference type="EMBL" id="JACEMT010000041">
    <property type="protein sequence ID" value="MBA4501842.1"/>
    <property type="molecule type" value="Genomic_DNA"/>
</dbReference>
<accession>A0A7W1WX58</accession>
<protein>
    <recommendedName>
        <fullName evidence="4">RepB-like DNA primase domain-containing protein</fullName>
    </recommendedName>
</protein>
<evidence type="ECO:0000313" key="2">
    <source>
        <dbReference type="EMBL" id="MBA4501842.1"/>
    </source>
</evidence>
<name>A0A7W1WX58_9GAMM</name>
<evidence type="ECO:0008006" key="4">
    <source>
        <dbReference type="Google" id="ProtNLM"/>
    </source>
</evidence>
<organism evidence="2 3">
    <name type="scientific">Marinobacterium marinum</name>
    <dbReference type="NCBI Taxonomy" id="2756129"/>
    <lineage>
        <taxon>Bacteria</taxon>
        <taxon>Pseudomonadati</taxon>
        <taxon>Pseudomonadota</taxon>
        <taxon>Gammaproteobacteria</taxon>
        <taxon>Oceanospirillales</taxon>
        <taxon>Oceanospirillaceae</taxon>
        <taxon>Marinobacterium</taxon>
    </lineage>
</organism>
<evidence type="ECO:0000313" key="3">
    <source>
        <dbReference type="Proteomes" id="UP000538931"/>
    </source>
</evidence>
<dbReference type="Proteomes" id="UP000538931">
    <property type="component" value="Unassembled WGS sequence"/>
</dbReference>
<keyword evidence="3" id="KW-1185">Reference proteome</keyword>
<sequence>MNAPQAISPANNVLTVPLCAGRGQYHTEKREQLDTITLQQIRQMIEAGRDGLQTSDKHAGLWFIPSDQLTRSHEQHRNQGRYHALWFDADELQGRTMTDSIEHAAGHIPGDFWAYASRSATKDNQKHRLIIPLLEPVDGYTWQIMQAILNDLMQTGGIQPDIVNERSGQLCYLPNPGEWYSFHVEEMLGFLSPHQWADQIAAIRAADAAAKAEADTKREESRRKAAELVKVQGVLPRTAYAEQVRSGDAWISYGAKPRGKRLLSPYSSSGSAAISIMDSGKWVSHHGSDQAAGIGAPFPGGSGQWGDSFDLYCHFEHGGDEAAAVEAVAVMLDKDGNQERRKEWAIQREQEHAARTFEDLQDSTAEPEQDTSPASDPGIDLDYPPGIAGDICQLMQMKARRDRPELYKLAALHVLALLSNGRESEYTKKLNLLTLGIASSAAGKENPQEVAKELLHSVHLSSKVTSEPGSFRDMIYNMIETDGASLYIVDEAHSLLGGIQDKNAASYEKKIKPEILKMTTTNRYTFRPMEKRGPLKTLNDDLKQVNAKLDKQNEDGSEISDDLIRLTRTKEKLERHIDYIENGWPNPFCSIMGHSVPEHMDKLAADSTAIAEGLMGRTLVVRCPEGGELLKRGKRDQNAAKHLEAEIVERLSRIKRSREMVIPSPDAAEYLEQCIDFYDAEEQRNCQYLGAIYRRAPEQLYKVASLLAVETGTITLKHAKYAGALVKSSIADIRELIIQAMAQGDAAADGAVIENARLKLLKQCKGQGLTPSATEKTVTRSREWQAMQNKDVTRDRLAELLDRMQASGELELIDNGRSKRYRSKSAI</sequence>
<feature type="compositionally biased region" description="Acidic residues" evidence="1">
    <location>
        <begin position="359"/>
        <end position="369"/>
    </location>
</feature>
<proteinExistence type="predicted"/>
<feature type="region of interest" description="Disordered" evidence="1">
    <location>
        <begin position="358"/>
        <end position="382"/>
    </location>
</feature>
<evidence type="ECO:0000256" key="1">
    <source>
        <dbReference type="SAM" id="MobiDB-lite"/>
    </source>
</evidence>
<dbReference type="RefSeq" id="WP_181738094.1">
    <property type="nucleotide sequence ID" value="NZ_JACEMT010000041.1"/>
</dbReference>
<comment type="caution">
    <text evidence="2">The sequence shown here is derived from an EMBL/GenBank/DDBJ whole genome shotgun (WGS) entry which is preliminary data.</text>
</comment>
<reference evidence="2 3" key="1">
    <citation type="submission" date="2020-07" db="EMBL/GenBank/DDBJ databases">
        <title>Bacterium isolated from marien macroalgae.</title>
        <authorList>
            <person name="Zhu K."/>
            <person name="Lu D."/>
            <person name="Du Z."/>
        </authorList>
    </citation>
    <scope>NUCLEOTIDE SEQUENCE [LARGE SCALE GENOMIC DNA]</scope>
    <source>
        <strain evidence="2 3">3-1745</strain>
    </source>
</reference>
<dbReference type="AlphaFoldDB" id="A0A7W1WX58"/>